<dbReference type="AlphaFoldDB" id="A0A6A4GHQ7"/>
<protein>
    <submittedName>
        <fullName evidence="2">Uncharacterized protein</fullName>
    </submittedName>
</protein>
<reference evidence="2" key="1">
    <citation type="journal article" date="2019" name="Environ. Microbiol.">
        <title>Fungal ecological strategies reflected in gene transcription - a case study of two litter decomposers.</title>
        <authorList>
            <person name="Barbi F."/>
            <person name="Kohler A."/>
            <person name="Barry K."/>
            <person name="Baskaran P."/>
            <person name="Daum C."/>
            <person name="Fauchery L."/>
            <person name="Ihrmark K."/>
            <person name="Kuo A."/>
            <person name="LaButti K."/>
            <person name="Lipzen A."/>
            <person name="Morin E."/>
            <person name="Grigoriev I.V."/>
            <person name="Henrissat B."/>
            <person name="Lindahl B."/>
            <person name="Martin F."/>
        </authorList>
    </citation>
    <scope>NUCLEOTIDE SEQUENCE</scope>
    <source>
        <strain evidence="2">JB14</strain>
    </source>
</reference>
<feature type="compositionally biased region" description="Acidic residues" evidence="1">
    <location>
        <begin position="457"/>
        <end position="467"/>
    </location>
</feature>
<evidence type="ECO:0000313" key="3">
    <source>
        <dbReference type="Proteomes" id="UP000799118"/>
    </source>
</evidence>
<dbReference type="OrthoDB" id="2797264at2759"/>
<evidence type="ECO:0000256" key="1">
    <source>
        <dbReference type="SAM" id="MobiDB-lite"/>
    </source>
</evidence>
<organism evidence="2 3">
    <name type="scientific">Gymnopus androsaceus JB14</name>
    <dbReference type="NCBI Taxonomy" id="1447944"/>
    <lineage>
        <taxon>Eukaryota</taxon>
        <taxon>Fungi</taxon>
        <taxon>Dikarya</taxon>
        <taxon>Basidiomycota</taxon>
        <taxon>Agaricomycotina</taxon>
        <taxon>Agaricomycetes</taxon>
        <taxon>Agaricomycetidae</taxon>
        <taxon>Agaricales</taxon>
        <taxon>Marasmiineae</taxon>
        <taxon>Omphalotaceae</taxon>
        <taxon>Gymnopus</taxon>
    </lineage>
</organism>
<name>A0A6A4GHQ7_9AGAR</name>
<sequence>MIEFIKLVDFELVASAHTRMAPKIQKVKFQRSATSSSNSNSTPSTPSSSTNAGPSSKLKKGGKPKFFTAKLQDVSEMRKLTATVHVDEILQDGRRMKRKTIEAEMPSPVKRKCAGLTWEARSEPLNETLQSVLLGFSLFGFEYLASDEPLLAWRPFADEYLAEMMRMEGRGDGNLEVCYFCRGDDSSPRAPSIVVWSVSQRISFAKNAAGEFTWTGGSPPAIAAGGLGYECKSVIVRAFGGGIAEREPYAGRSVVVKCKCEFWTIAMIVRLCIGFMLYGLGVWEKRGGTAQQPPRWCGILGDTSRATLEAGRAADRSSIPTTSAMFEWVSRVWISRLKTRSVNVRSAPHTGGGAVEERRSWWRYLEALARPSGRHRPVAGDGLREYIAAEPLGRLLGVSGAVRAPGTRVWGVVRGGRSKVWPLDELVTAAEGGGIGAAELSGSAGATDDTSLGRESGEEDECPGGEL</sequence>
<dbReference type="EMBL" id="ML770045">
    <property type="protein sequence ID" value="KAE9385008.1"/>
    <property type="molecule type" value="Genomic_DNA"/>
</dbReference>
<feature type="region of interest" description="Disordered" evidence="1">
    <location>
        <begin position="436"/>
        <end position="467"/>
    </location>
</feature>
<accession>A0A6A4GHQ7</accession>
<proteinExistence type="predicted"/>
<feature type="compositionally biased region" description="Low complexity" evidence="1">
    <location>
        <begin position="437"/>
        <end position="446"/>
    </location>
</feature>
<evidence type="ECO:0000313" key="2">
    <source>
        <dbReference type="EMBL" id="KAE9385008.1"/>
    </source>
</evidence>
<feature type="region of interest" description="Disordered" evidence="1">
    <location>
        <begin position="27"/>
        <end position="63"/>
    </location>
</feature>
<keyword evidence="3" id="KW-1185">Reference proteome</keyword>
<dbReference type="Proteomes" id="UP000799118">
    <property type="component" value="Unassembled WGS sequence"/>
</dbReference>
<gene>
    <name evidence="2" type="ORF">BT96DRAFT_950159</name>
</gene>
<feature type="compositionally biased region" description="Low complexity" evidence="1">
    <location>
        <begin position="32"/>
        <end position="56"/>
    </location>
</feature>